<organism evidence="3 4">
    <name type="scientific">Penicillium bovifimosum</name>
    <dbReference type="NCBI Taxonomy" id="126998"/>
    <lineage>
        <taxon>Eukaryota</taxon>
        <taxon>Fungi</taxon>
        <taxon>Dikarya</taxon>
        <taxon>Ascomycota</taxon>
        <taxon>Pezizomycotina</taxon>
        <taxon>Eurotiomycetes</taxon>
        <taxon>Eurotiomycetidae</taxon>
        <taxon>Eurotiales</taxon>
        <taxon>Aspergillaceae</taxon>
        <taxon>Penicillium</taxon>
    </lineage>
</organism>
<name>A0A9W9L5D9_9EURO</name>
<dbReference type="InterPro" id="IPR024764">
    <property type="entry name" value="TFIIIC_Znf"/>
</dbReference>
<sequence length="719" mass="79511">MLSPVGLSLHPSCHNAISWSPEGELAIAAGEYFQILTPKNGKGDDSAPNSTQDWRITRVRANQFTNSEWPVYLPGKRDDFSIAADLSEGNVIGISWSPAGLGKYRRSVLAVLTSNLVLSIWEPVGSKDQWTRVSVVNHELRAHLQPPQDPDGHIYRKANIRSFAWCESLKPSVPSDGSSFLHSHESRWGIPLLTVVNDCNQVTLLRVRRSDPMNSASGLYDFQIMAQHSLKHQETRNISLCSGSLLEKVINEGQRTTALSCGPWQSLPASSPGDFGRAVAMVAAVCGRNLELMMVEVNIGSSPGETSENYTLATDLTGRSSNYLKEKCSYHNITGPLQWIYDKSSTTIDLAVGVMAGFIVISMSHATYHGGNADFDAFELRHWPLYEPETEENRSHQQRHLEPISAMLTSTDSRDGTCKFHLGTLGGLGLMAELHQLQSGNALRRPKWKLITEEYQEDYDLENDLGEMSVSRIWGLAAYRNVTAAIFTSHPTDIIEYRITSDDRSLLVFSEEGEHTTDPQALFAPQTPDCQTANWNQTRELIRFVLPGDGDDIGTDMESQRLVYAVACRAIVGEEDKSLRAHVQHALEHLALVTGADLSEEISKCKDRPSPVPAKSEDQLNGKGGHIYERCEVCDAAIGWPSIEFAQCGNGHRWVRCGLSFLAIQQPGVSKYCSLCRMEALDEERVACVSGGKQGRTFNALFETFDVCSHCAAKFQASY</sequence>
<dbReference type="Pfam" id="PF12660">
    <property type="entry name" value="zf-TFIIIC"/>
    <property type="match status" value="1"/>
</dbReference>
<feature type="domain" description="Transcription factor IIIC putative zinc-finger" evidence="2">
    <location>
        <begin position="619"/>
        <end position="715"/>
    </location>
</feature>
<dbReference type="GeneID" id="81403001"/>
<dbReference type="Proteomes" id="UP001149079">
    <property type="component" value="Unassembled WGS sequence"/>
</dbReference>
<dbReference type="AlphaFoldDB" id="A0A9W9L5D9"/>
<dbReference type="GO" id="GO:0006384">
    <property type="term" value="P:transcription initiation at RNA polymerase III promoter"/>
    <property type="evidence" value="ECO:0007669"/>
    <property type="project" value="InterPro"/>
</dbReference>
<evidence type="ECO:0000313" key="4">
    <source>
        <dbReference type="Proteomes" id="UP001149079"/>
    </source>
</evidence>
<keyword evidence="3" id="KW-0862">Zinc</keyword>
<dbReference type="OrthoDB" id="6021743at2759"/>
<dbReference type="EMBL" id="JAPQKL010000003">
    <property type="protein sequence ID" value="KAJ5138239.1"/>
    <property type="molecule type" value="Genomic_DNA"/>
</dbReference>
<gene>
    <name evidence="3" type="ORF">N7515_003087</name>
</gene>
<dbReference type="InterPro" id="IPR024761">
    <property type="entry name" value="TFIIIC_delta_N"/>
</dbReference>
<dbReference type="RefSeq" id="XP_056522888.1">
    <property type="nucleotide sequence ID" value="XM_056663831.1"/>
</dbReference>
<dbReference type="GO" id="GO:0000127">
    <property type="term" value="C:transcription factor TFIIIC complex"/>
    <property type="evidence" value="ECO:0007669"/>
    <property type="project" value="InterPro"/>
</dbReference>
<dbReference type="GO" id="GO:0004402">
    <property type="term" value="F:histone acetyltransferase activity"/>
    <property type="evidence" value="ECO:0007669"/>
    <property type="project" value="InterPro"/>
</dbReference>
<keyword evidence="3" id="KW-0863">Zinc-finger</keyword>
<dbReference type="PANTHER" id="PTHR15496:SF2">
    <property type="entry name" value="GENERAL TRANSCRIPTION FACTOR 3C POLYPEPTIDE 4"/>
    <property type="match status" value="1"/>
</dbReference>
<proteinExistence type="predicted"/>
<comment type="caution">
    <text evidence="3">The sequence shown here is derived from an EMBL/GenBank/DDBJ whole genome shotgun (WGS) entry which is preliminary data.</text>
</comment>
<protein>
    <submittedName>
        <fullName evidence="3">Transcription factor IIIC zinc-finger</fullName>
    </submittedName>
</protein>
<dbReference type="PANTHER" id="PTHR15496">
    <property type="entry name" value="GENERAL TRANSCRIPTION FACTOR 3C POLYPEPTIDE 4 FAMILY"/>
    <property type="match status" value="1"/>
</dbReference>
<reference evidence="3" key="1">
    <citation type="submission" date="2022-11" db="EMBL/GenBank/DDBJ databases">
        <authorList>
            <person name="Petersen C."/>
        </authorList>
    </citation>
    <scope>NUCLEOTIDE SEQUENCE</scope>
    <source>
        <strain evidence="3">IBT 22155</strain>
    </source>
</reference>
<dbReference type="InterPro" id="IPR044230">
    <property type="entry name" value="GTF3C4"/>
</dbReference>
<keyword evidence="3" id="KW-0479">Metal-binding</keyword>
<evidence type="ECO:0000259" key="1">
    <source>
        <dbReference type="Pfam" id="PF12657"/>
    </source>
</evidence>
<evidence type="ECO:0000313" key="3">
    <source>
        <dbReference type="EMBL" id="KAJ5138239.1"/>
    </source>
</evidence>
<keyword evidence="4" id="KW-1185">Reference proteome</keyword>
<reference evidence="3" key="2">
    <citation type="journal article" date="2023" name="IMA Fungus">
        <title>Comparative genomic study of the Penicillium genus elucidates a diverse pangenome and 15 lateral gene transfer events.</title>
        <authorList>
            <person name="Petersen C."/>
            <person name="Sorensen T."/>
            <person name="Nielsen M.R."/>
            <person name="Sondergaard T.E."/>
            <person name="Sorensen J.L."/>
            <person name="Fitzpatrick D.A."/>
            <person name="Frisvad J.C."/>
            <person name="Nielsen K.L."/>
        </authorList>
    </citation>
    <scope>NUCLEOTIDE SEQUENCE</scope>
    <source>
        <strain evidence="3">IBT 22155</strain>
    </source>
</reference>
<accession>A0A9W9L5D9</accession>
<dbReference type="Pfam" id="PF12657">
    <property type="entry name" value="TFIIIC_delta"/>
    <property type="match status" value="1"/>
</dbReference>
<feature type="domain" description="Transcription factor IIIC 90kDa subunit N-terminal" evidence="1">
    <location>
        <begin position="19"/>
        <end position="511"/>
    </location>
</feature>
<dbReference type="GO" id="GO:0008270">
    <property type="term" value="F:zinc ion binding"/>
    <property type="evidence" value="ECO:0007669"/>
    <property type="project" value="UniProtKB-KW"/>
</dbReference>
<evidence type="ECO:0000259" key="2">
    <source>
        <dbReference type="Pfam" id="PF12660"/>
    </source>
</evidence>